<dbReference type="Pfam" id="PF00072">
    <property type="entry name" value="Response_reg"/>
    <property type="match status" value="1"/>
</dbReference>
<evidence type="ECO:0000256" key="9">
    <source>
        <dbReference type="ARBA" id="ARBA00022777"/>
    </source>
</evidence>
<dbReference type="PANTHER" id="PTHR43047:SF72">
    <property type="entry name" value="OSMOSENSING HISTIDINE PROTEIN KINASE SLN1"/>
    <property type="match status" value="1"/>
</dbReference>
<dbReference type="InterPro" id="IPR001789">
    <property type="entry name" value="Sig_transdc_resp-reg_receiver"/>
</dbReference>
<dbReference type="InterPro" id="IPR004358">
    <property type="entry name" value="Sig_transdc_His_kin-like_C"/>
</dbReference>
<dbReference type="PROSITE" id="PS50894">
    <property type="entry name" value="HPT"/>
    <property type="match status" value="1"/>
</dbReference>
<comment type="subcellular location">
    <subcellularLocation>
        <location evidence="2">Cell inner membrane</location>
        <topology evidence="2">Multi-pass membrane protein</topology>
    </subcellularLocation>
</comment>
<evidence type="ECO:0000259" key="15">
    <source>
        <dbReference type="PROSITE" id="PS50109"/>
    </source>
</evidence>
<dbReference type="Gene3D" id="1.20.120.160">
    <property type="entry name" value="HPT domain"/>
    <property type="match status" value="1"/>
</dbReference>
<dbReference type="PRINTS" id="PR00344">
    <property type="entry name" value="BCTRLSENSOR"/>
</dbReference>
<keyword evidence="10 18" id="KW-0067">ATP-binding</keyword>
<dbReference type="Pfam" id="PF02518">
    <property type="entry name" value="HATPase_c"/>
    <property type="match status" value="1"/>
</dbReference>
<dbReference type="InterPro" id="IPR008207">
    <property type="entry name" value="Sig_transdc_His_kin_Hpt_dom"/>
</dbReference>
<dbReference type="PROSITE" id="PS50110">
    <property type="entry name" value="RESPONSE_REGULATORY"/>
    <property type="match status" value="1"/>
</dbReference>
<dbReference type="InterPro" id="IPR003594">
    <property type="entry name" value="HATPase_dom"/>
</dbReference>
<keyword evidence="8" id="KW-0812">Transmembrane</keyword>
<dbReference type="EC" id="2.7.13.3" evidence="3"/>
<dbReference type="RefSeq" id="WP_346754503.1">
    <property type="nucleotide sequence ID" value="NZ_JAUJEA010000011.1"/>
</dbReference>
<dbReference type="InterPro" id="IPR036641">
    <property type="entry name" value="HPT_dom_sf"/>
</dbReference>
<evidence type="ECO:0000256" key="10">
    <source>
        <dbReference type="ARBA" id="ARBA00022840"/>
    </source>
</evidence>
<evidence type="ECO:0000259" key="17">
    <source>
        <dbReference type="PROSITE" id="PS50894"/>
    </source>
</evidence>
<proteinExistence type="predicted"/>
<keyword evidence="5" id="KW-0997">Cell inner membrane</keyword>
<evidence type="ECO:0000256" key="8">
    <source>
        <dbReference type="ARBA" id="ARBA00022692"/>
    </source>
</evidence>
<evidence type="ECO:0000256" key="4">
    <source>
        <dbReference type="ARBA" id="ARBA00022475"/>
    </source>
</evidence>
<feature type="domain" description="Response regulatory" evidence="16">
    <location>
        <begin position="399"/>
        <end position="517"/>
    </location>
</feature>
<dbReference type="SUPFAM" id="SSF55874">
    <property type="entry name" value="ATPase domain of HSP90 chaperone/DNA topoisomerase II/histidine kinase"/>
    <property type="match status" value="1"/>
</dbReference>
<dbReference type="PROSITE" id="PS50109">
    <property type="entry name" value="HIS_KIN"/>
    <property type="match status" value="1"/>
</dbReference>
<dbReference type="SUPFAM" id="SSF52172">
    <property type="entry name" value="CheY-like"/>
    <property type="match status" value="1"/>
</dbReference>
<keyword evidence="11" id="KW-1133">Transmembrane helix</keyword>
<dbReference type="InterPro" id="IPR003661">
    <property type="entry name" value="HisK_dim/P_dom"/>
</dbReference>
<dbReference type="SMART" id="SM00387">
    <property type="entry name" value="HATPase_c"/>
    <property type="match status" value="1"/>
</dbReference>
<dbReference type="SUPFAM" id="SSF47226">
    <property type="entry name" value="Histidine-containing phosphotransfer domain, HPT domain"/>
    <property type="match status" value="1"/>
</dbReference>
<protein>
    <recommendedName>
        <fullName evidence="3">histidine kinase</fullName>
        <ecNumber evidence="3">2.7.13.3</ecNumber>
    </recommendedName>
</protein>
<evidence type="ECO:0000313" key="18">
    <source>
        <dbReference type="EMBL" id="MDN5204482.1"/>
    </source>
</evidence>
<dbReference type="Pfam" id="PF00512">
    <property type="entry name" value="HisKA"/>
    <property type="match status" value="1"/>
</dbReference>
<dbReference type="Gene3D" id="1.10.287.130">
    <property type="match status" value="1"/>
</dbReference>
<keyword evidence="12" id="KW-0472">Membrane</keyword>
<evidence type="ECO:0000256" key="7">
    <source>
        <dbReference type="ARBA" id="ARBA00022679"/>
    </source>
</evidence>
<dbReference type="EMBL" id="JAUJEA010000011">
    <property type="protein sequence ID" value="MDN5204482.1"/>
    <property type="molecule type" value="Genomic_DNA"/>
</dbReference>
<reference evidence="18" key="1">
    <citation type="submission" date="2023-06" db="EMBL/GenBank/DDBJ databases">
        <title>Genomic of Parafulvivirga corallium.</title>
        <authorList>
            <person name="Wang G."/>
        </authorList>
    </citation>
    <scope>NUCLEOTIDE SEQUENCE</scope>
    <source>
        <strain evidence="18">BMA10</strain>
    </source>
</reference>
<dbReference type="Proteomes" id="UP001172082">
    <property type="component" value="Unassembled WGS sequence"/>
</dbReference>
<feature type="domain" description="Histidine kinase" evidence="15">
    <location>
        <begin position="161"/>
        <end position="380"/>
    </location>
</feature>
<evidence type="ECO:0000256" key="1">
    <source>
        <dbReference type="ARBA" id="ARBA00000085"/>
    </source>
</evidence>
<dbReference type="SMART" id="SM00448">
    <property type="entry name" value="REC"/>
    <property type="match status" value="1"/>
</dbReference>
<keyword evidence="19" id="KW-1185">Reference proteome</keyword>
<comment type="caution">
    <text evidence="18">The sequence shown here is derived from an EMBL/GenBank/DDBJ whole genome shotgun (WGS) entry which is preliminary data.</text>
</comment>
<dbReference type="SMART" id="SM00388">
    <property type="entry name" value="HisKA"/>
    <property type="match status" value="1"/>
</dbReference>
<evidence type="ECO:0000256" key="12">
    <source>
        <dbReference type="ARBA" id="ARBA00023136"/>
    </source>
</evidence>
<evidence type="ECO:0000256" key="13">
    <source>
        <dbReference type="PROSITE-ProRule" id="PRU00110"/>
    </source>
</evidence>
<keyword evidence="7" id="KW-0808">Transferase</keyword>
<dbReference type="InterPro" id="IPR011006">
    <property type="entry name" value="CheY-like_superfamily"/>
</dbReference>
<evidence type="ECO:0000256" key="6">
    <source>
        <dbReference type="ARBA" id="ARBA00022553"/>
    </source>
</evidence>
<evidence type="ECO:0000256" key="2">
    <source>
        <dbReference type="ARBA" id="ARBA00004429"/>
    </source>
</evidence>
<dbReference type="Gene3D" id="3.30.565.10">
    <property type="entry name" value="Histidine kinase-like ATPase, C-terminal domain"/>
    <property type="match status" value="1"/>
</dbReference>
<keyword evidence="4" id="KW-1003">Cell membrane</keyword>
<name>A0ABT8KWZ6_9BACT</name>
<evidence type="ECO:0000256" key="14">
    <source>
        <dbReference type="PROSITE-ProRule" id="PRU00169"/>
    </source>
</evidence>
<evidence type="ECO:0000256" key="5">
    <source>
        <dbReference type="ARBA" id="ARBA00022519"/>
    </source>
</evidence>
<dbReference type="SUPFAM" id="SSF47384">
    <property type="entry name" value="Homodimeric domain of signal transducing histidine kinase"/>
    <property type="match status" value="1"/>
</dbReference>
<dbReference type="CDD" id="cd17546">
    <property type="entry name" value="REC_hyHK_CKI1_RcsC-like"/>
    <property type="match status" value="1"/>
</dbReference>
<accession>A0ABT8KWZ6</accession>
<keyword evidence="10 18" id="KW-0547">Nucleotide-binding</keyword>
<dbReference type="InterPro" id="IPR036890">
    <property type="entry name" value="HATPase_C_sf"/>
</dbReference>
<sequence>MNLDQRKSSYLNSRVQFVLIDEKGKAKESCNTLFEISIFGSNLYKSIPFLESMEPVLKGLQEEELSFPCIELEVRDELKYCDFIFKGVKDSKETDLLWIIQDFTDHYQTLTALQQQRNENEIQAEFMAIEQKNILLEKELLEYKNQELERLQRFKSKFFSNLSHEIRTPVNSIIGLSHLLGSDQDNQKRLEYIKTLDATANHLVAIVNDVLDLSKIEAGKISLEITNFEIGNIIQTVASSFSMVRRSKFVSILCDIDKSVPKILRGDKTKLTQILFNVVGNAVKFTERGTINISVGLVKSLKNACEIFIEIKDTGIGISSEKLRLIFEPFEQLIFSNEYKGTGLGLSIVKQLVDLQKGQISVTSEEGKGSTFKIILPYEIPSIVKVIEPKENTDQSKIRILLGDDDPTTLAVISGFLDKRNCLVDVASDGTEVLRKLNEQLYDQLILDYHMPKMNGYETALQVRNTLKNSNQSVPILLSTGSTDDRTIALIKKIEGVSVLKKPFLPEDLMLNINQVSEPLRTKMTTKENISLKIDLSYLKEITDNDKSRMKDIIDLFRENTPIYIKKMRGNLQNMQLHELNEIVHKAKAGFRYFGLKEVERFMSDFEINISHKENIDQYAEILDKIEDIAKLVMMDLLSIKESL</sequence>
<keyword evidence="6 14" id="KW-0597">Phosphoprotein</keyword>
<dbReference type="InterPro" id="IPR005467">
    <property type="entry name" value="His_kinase_dom"/>
</dbReference>
<dbReference type="PANTHER" id="PTHR43047">
    <property type="entry name" value="TWO-COMPONENT HISTIDINE PROTEIN KINASE"/>
    <property type="match status" value="1"/>
</dbReference>
<dbReference type="GO" id="GO:0005524">
    <property type="term" value="F:ATP binding"/>
    <property type="evidence" value="ECO:0007669"/>
    <property type="project" value="UniProtKB-KW"/>
</dbReference>
<keyword evidence="9" id="KW-0418">Kinase</keyword>
<evidence type="ECO:0000313" key="19">
    <source>
        <dbReference type="Proteomes" id="UP001172082"/>
    </source>
</evidence>
<comment type="catalytic activity">
    <reaction evidence="1">
        <text>ATP + protein L-histidine = ADP + protein N-phospho-L-histidine.</text>
        <dbReference type="EC" id="2.7.13.3"/>
    </reaction>
</comment>
<gene>
    <name evidence="18" type="ORF">QQ008_24020</name>
</gene>
<evidence type="ECO:0000259" key="16">
    <source>
        <dbReference type="PROSITE" id="PS50110"/>
    </source>
</evidence>
<dbReference type="CDD" id="cd16922">
    <property type="entry name" value="HATPase_EvgS-ArcB-TorS-like"/>
    <property type="match status" value="1"/>
</dbReference>
<dbReference type="CDD" id="cd00082">
    <property type="entry name" value="HisKA"/>
    <property type="match status" value="1"/>
</dbReference>
<organism evidence="18 19">
    <name type="scientific">Splendidivirga corallicola</name>
    <dbReference type="NCBI Taxonomy" id="3051826"/>
    <lineage>
        <taxon>Bacteria</taxon>
        <taxon>Pseudomonadati</taxon>
        <taxon>Bacteroidota</taxon>
        <taxon>Cytophagia</taxon>
        <taxon>Cytophagales</taxon>
        <taxon>Splendidivirgaceae</taxon>
        <taxon>Splendidivirga</taxon>
    </lineage>
</organism>
<dbReference type="Gene3D" id="3.40.50.2300">
    <property type="match status" value="1"/>
</dbReference>
<feature type="domain" description="HPt" evidence="17">
    <location>
        <begin position="546"/>
        <end position="644"/>
    </location>
</feature>
<evidence type="ECO:0000256" key="11">
    <source>
        <dbReference type="ARBA" id="ARBA00022989"/>
    </source>
</evidence>
<feature type="modified residue" description="4-aspartylphosphate" evidence="14">
    <location>
        <position position="448"/>
    </location>
</feature>
<feature type="modified residue" description="Phosphohistidine" evidence="13">
    <location>
        <position position="585"/>
    </location>
</feature>
<dbReference type="InterPro" id="IPR036097">
    <property type="entry name" value="HisK_dim/P_sf"/>
</dbReference>
<evidence type="ECO:0000256" key="3">
    <source>
        <dbReference type="ARBA" id="ARBA00012438"/>
    </source>
</evidence>